<evidence type="ECO:0000313" key="2">
    <source>
        <dbReference type="Proteomes" id="UP000198921"/>
    </source>
</evidence>
<gene>
    <name evidence="1" type="ORF">SAMN05660209_00645</name>
</gene>
<dbReference type="Gene3D" id="3.30.565.10">
    <property type="entry name" value="Histidine kinase-like ATPase, C-terminal domain"/>
    <property type="match status" value="1"/>
</dbReference>
<dbReference type="Proteomes" id="UP000198921">
    <property type="component" value="Unassembled WGS sequence"/>
</dbReference>
<dbReference type="NCBIfam" id="NF047352">
    <property type="entry name" value="P_loop_sacsin"/>
    <property type="match status" value="1"/>
</dbReference>
<protein>
    <recommendedName>
        <fullName evidence="3">Molecular chaperone Hsp90</fullName>
    </recommendedName>
</protein>
<evidence type="ECO:0000313" key="1">
    <source>
        <dbReference type="EMBL" id="SDX54153.1"/>
    </source>
</evidence>
<dbReference type="OrthoDB" id="3201966at2"/>
<dbReference type="EMBL" id="FNOT01000002">
    <property type="protein sequence ID" value="SDX54153.1"/>
    <property type="molecule type" value="Genomic_DNA"/>
</dbReference>
<sequence>MADPFDTAGLRRRVLAAWAGSPARFREDANAEEDLVRGGYRDRLLVELAQNAADAAARAGVPGRLRLELAEDGAGGEVLRAANTGAPLDAAGVQGLATLRASGKRDEPTSVGRFGVGFAAVLAVTDEPAVHSTTGGVRFAADRTRAEVAALPALADEVARRDGAVPVLRLPWPTDGTPPEGFATEVVLPLRAGSRAAVRTALEEVEAELLLALPGLAAVDVVLDGAVRSLSARYDNTAERPPRAQLTDGDRTTTWRLQRRDGVLPEELLAGRPVEEREGRAWTLTWAVPLDEDGRPASLPLPQRVHAPTPSDEPLTLPARLIAPFPLGPDRRHVLPGPVTDELVAAAAGGYADLVAGLADDGAVLALVPRIGLAGAELDAALCTAALERLREAAWLPVAGAERDRQTPGRAAVLAEPTEERVAALTGVLPGLLPADWSGRGDQPALAALGVRRVGTAEVVEAVRGVTRPPGWWARLYAALDGAEREELAALPVPLADGRTAHGPAGVLLPDERLPVARLGPLGLRVADPDAVAPATARRLLERLGARPATAAAVLDDPGVRAAVEASVDAADDDWSADRDPASVADAVLALVAAAGPGPSELPWLAALALPDADGGWAPAGELVLPGSRFGAVLAEGALGALDPALDADPDVLRAVGVLDGFALVGAEDPDDLDVDGAREWADAVLDRLPADAPAPSWPPLTAVRDLELVDDWVGALPLLAELPAEAWADVVLGGVPVPGYLRWWLCTHPVLGGRRPDRLRHPEAAELQGLYEPADAPPALLDLLRPPASVADVLADVDGALDLLDRLGDPRRTVAPAVLRTVHARLAAALDGVDVEPPDRVRVAPDRVVPAGEAVVLDAPWLQPLVDSPLVPAGGAPGPVADLLDLPLAGEVVRARVASPPVRVVRWADVPGAGLAAARLGLAELPGEVAVHEPLRAGGRAVPWWPGGRAGPDAVDGTPVALGRALAWRAGAWPLRQALAEAFAHPDQAAALAAEDAVGP</sequence>
<evidence type="ECO:0008006" key="3">
    <source>
        <dbReference type="Google" id="ProtNLM"/>
    </source>
</evidence>
<organism evidence="1 2">
    <name type="scientific">Geodermatophilus africanus</name>
    <dbReference type="NCBI Taxonomy" id="1137993"/>
    <lineage>
        <taxon>Bacteria</taxon>
        <taxon>Bacillati</taxon>
        <taxon>Actinomycetota</taxon>
        <taxon>Actinomycetes</taxon>
        <taxon>Geodermatophilales</taxon>
        <taxon>Geodermatophilaceae</taxon>
        <taxon>Geodermatophilus</taxon>
    </lineage>
</organism>
<accession>A0A1H3CJ41</accession>
<dbReference type="SUPFAM" id="SSF55874">
    <property type="entry name" value="ATPase domain of HSP90 chaperone/DNA topoisomerase II/histidine kinase"/>
    <property type="match status" value="1"/>
</dbReference>
<dbReference type="InterPro" id="IPR036890">
    <property type="entry name" value="HATPase_C_sf"/>
</dbReference>
<reference evidence="2" key="1">
    <citation type="submission" date="2016-10" db="EMBL/GenBank/DDBJ databases">
        <authorList>
            <person name="Varghese N."/>
            <person name="Submissions S."/>
        </authorList>
    </citation>
    <scope>NUCLEOTIDE SEQUENCE [LARGE SCALE GENOMIC DNA]</scope>
    <source>
        <strain evidence="2">DSM 45422</strain>
    </source>
</reference>
<keyword evidence="2" id="KW-1185">Reference proteome</keyword>
<dbReference type="AlphaFoldDB" id="A0A1H3CJ41"/>
<name>A0A1H3CJ41_9ACTN</name>
<dbReference type="STRING" id="1137993.SAMN05660209_00645"/>
<proteinExistence type="predicted"/>
<dbReference type="RefSeq" id="WP_091151425.1">
    <property type="nucleotide sequence ID" value="NZ_FNOT01000002.1"/>
</dbReference>